<dbReference type="PROSITE" id="PS50987">
    <property type="entry name" value="HTH_ARSR_2"/>
    <property type="match status" value="1"/>
</dbReference>
<keyword evidence="2" id="KW-0238">DNA-binding</keyword>
<feature type="domain" description="HTH arsR-type" evidence="4">
    <location>
        <begin position="262"/>
        <end position="348"/>
    </location>
</feature>
<dbReference type="EMBL" id="JAUSUA010000003">
    <property type="protein sequence ID" value="MDQ0207832.1"/>
    <property type="molecule type" value="Genomic_DNA"/>
</dbReference>
<evidence type="ECO:0000313" key="5">
    <source>
        <dbReference type="EMBL" id="MDQ0207832.1"/>
    </source>
</evidence>
<evidence type="ECO:0000256" key="1">
    <source>
        <dbReference type="ARBA" id="ARBA00023015"/>
    </source>
</evidence>
<proteinExistence type="predicted"/>
<dbReference type="CDD" id="cd00090">
    <property type="entry name" value="HTH_ARSR"/>
    <property type="match status" value="1"/>
</dbReference>
<comment type="caution">
    <text evidence="5">The sequence shown here is derived from an EMBL/GenBank/DDBJ whole genome shotgun (WGS) entry which is preliminary data.</text>
</comment>
<dbReference type="RefSeq" id="WP_306983417.1">
    <property type="nucleotide sequence ID" value="NZ_JAUSUA010000003.1"/>
</dbReference>
<keyword evidence="3" id="KW-0804">Transcription</keyword>
<dbReference type="InterPro" id="IPR036388">
    <property type="entry name" value="WH-like_DNA-bd_sf"/>
</dbReference>
<dbReference type="InterPro" id="IPR051081">
    <property type="entry name" value="HTH_MetalResp_TranReg"/>
</dbReference>
<dbReference type="SUPFAM" id="SSF46785">
    <property type="entry name" value="Winged helix' DNA-binding domain"/>
    <property type="match status" value="1"/>
</dbReference>
<dbReference type="Pfam" id="PF01022">
    <property type="entry name" value="HTH_5"/>
    <property type="match status" value="1"/>
</dbReference>
<dbReference type="Proteomes" id="UP001225034">
    <property type="component" value="Unassembled WGS sequence"/>
</dbReference>
<dbReference type="PRINTS" id="PR00778">
    <property type="entry name" value="HTHARSR"/>
</dbReference>
<dbReference type="InterPro" id="IPR011991">
    <property type="entry name" value="ArsR-like_HTH"/>
</dbReference>
<dbReference type="InterPro" id="IPR036390">
    <property type="entry name" value="WH_DNA-bd_sf"/>
</dbReference>
<keyword evidence="1" id="KW-0805">Transcription regulation</keyword>
<sequence>MKVLDYSNPEREHYTIRFSHSLLWESALGIAAITHDKLRDTLTETEFYQPVINGDITIDLKAELEEVYTHNTWKALLQLLHSLEDHSLEGYCTFIRSLDTVELRRICLPYLNTYLEPLLDEAATGNAQAVEEYATASKHIVFLPDYVRYICHTDITSLKSHLISVMTGWVQQMITDQEVQLEGMICRDLSTKKEKHKTISDPIAFVHYVTDGIDYLPEPSVPNVLLIPHFSYRPWTIVADLKGTKVFYYPISNASIHPGDPLVPDRMLPLAYKALGDEARLKMVKLLFEGTKSLQELAITLDMPKSTLHHHLTQLRSARLISTNKSRYSLHEMRLQELGQSLTDYLSN</sequence>
<dbReference type="Gene3D" id="1.10.10.10">
    <property type="entry name" value="Winged helix-like DNA-binding domain superfamily/Winged helix DNA-binding domain"/>
    <property type="match status" value="1"/>
</dbReference>
<protein>
    <recommendedName>
        <fullName evidence="4">HTH arsR-type domain-containing protein</fullName>
    </recommendedName>
</protein>
<evidence type="ECO:0000256" key="3">
    <source>
        <dbReference type="ARBA" id="ARBA00023163"/>
    </source>
</evidence>
<dbReference type="PANTHER" id="PTHR33154:SF18">
    <property type="entry name" value="ARSENICAL RESISTANCE OPERON REPRESSOR"/>
    <property type="match status" value="1"/>
</dbReference>
<keyword evidence="6" id="KW-1185">Reference proteome</keyword>
<reference evidence="5 6" key="1">
    <citation type="submission" date="2023-07" db="EMBL/GenBank/DDBJ databases">
        <title>Genomic Encyclopedia of Type Strains, Phase IV (KMG-IV): sequencing the most valuable type-strain genomes for metagenomic binning, comparative biology and taxonomic classification.</title>
        <authorList>
            <person name="Goeker M."/>
        </authorList>
    </citation>
    <scope>NUCLEOTIDE SEQUENCE [LARGE SCALE GENOMIC DNA]</scope>
    <source>
        <strain evidence="5 6">DSM 19154</strain>
    </source>
</reference>
<accession>A0ABT9YIY4</accession>
<gene>
    <name evidence="5" type="ORF">J2S05_002633</name>
</gene>
<evidence type="ECO:0000313" key="6">
    <source>
        <dbReference type="Proteomes" id="UP001225034"/>
    </source>
</evidence>
<dbReference type="SMART" id="SM00418">
    <property type="entry name" value="HTH_ARSR"/>
    <property type="match status" value="1"/>
</dbReference>
<dbReference type="PANTHER" id="PTHR33154">
    <property type="entry name" value="TRANSCRIPTIONAL REGULATOR, ARSR FAMILY"/>
    <property type="match status" value="1"/>
</dbReference>
<evidence type="ECO:0000256" key="2">
    <source>
        <dbReference type="ARBA" id="ARBA00023125"/>
    </source>
</evidence>
<dbReference type="InterPro" id="IPR001845">
    <property type="entry name" value="HTH_ArsR_DNA-bd_dom"/>
</dbReference>
<organism evidence="5 6">
    <name type="scientific">Alkalicoccobacillus murimartini</name>
    <dbReference type="NCBI Taxonomy" id="171685"/>
    <lineage>
        <taxon>Bacteria</taxon>
        <taxon>Bacillati</taxon>
        <taxon>Bacillota</taxon>
        <taxon>Bacilli</taxon>
        <taxon>Bacillales</taxon>
        <taxon>Bacillaceae</taxon>
        <taxon>Alkalicoccobacillus</taxon>
    </lineage>
</organism>
<evidence type="ECO:0000259" key="4">
    <source>
        <dbReference type="PROSITE" id="PS50987"/>
    </source>
</evidence>
<name>A0ABT9YIY4_9BACI</name>